<dbReference type="Pfam" id="PF13271">
    <property type="entry name" value="DUF4062"/>
    <property type="match status" value="1"/>
</dbReference>
<dbReference type="InterPro" id="IPR056883">
    <property type="entry name" value="NPHP3_hel"/>
</dbReference>
<dbReference type="PROSITE" id="PS50005">
    <property type="entry name" value="TPR"/>
    <property type="match status" value="1"/>
</dbReference>
<evidence type="ECO:0000259" key="5">
    <source>
        <dbReference type="Pfam" id="PF13271"/>
    </source>
</evidence>
<dbReference type="PANTHER" id="PTHR19860">
    <property type="entry name" value="DDB1- AND CUL4-ASSOCIATED FACTOR 12-RELATED"/>
    <property type="match status" value="1"/>
</dbReference>
<evidence type="ECO:0000256" key="2">
    <source>
        <dbReference type="ARBA" id="ARBA00022737"/>
    </source>
</evidence>
<dbReference type="InterPro" id="IPR051191">
    <property type="entry name" value="DCAF12"/>
</dbReference>
<dbReference type="EMBL" id="SJPN01000005">
    <property type="protein sequence ID" value="TWU00856.1"/>
    <property type="molecule type" value="Genomic_DNA"/>
</dbReference>
<dbReference type="Pfam" id="PF24884">
    <property type="entry name" value="NPHP3_hel"/>
    <property type="match status" value="1"/>
</dbReference>
<gene>
    <name evidence="7" type="ORF">Pla52n_42250</name>
</gene>
<proteinExistence type="predicted"/>
<keyword evidence="4" id="KW-0802">TPR repeat</keyword>
<dbReference type="Proteomes" id="UP000320176">
    <property type="component" value="Unassembled WGS sequence"/>
</dbReference>
<dbReference type="InterPro" id="IPR027417">
    <property type="entry name" value="P-loop_NTPase"/>
</dbReference>
<dbReference type="Gene3D" id="1.25.40.10">
    <property type="entry name" value="Tetratricopeptide repeat domain"/>
    <property type="match status" value="3"/>
</dbReference>
<dbReference type="GO" id="GO:0016055">
    <property type="term" value="P:Wnt signaling pathway"/>
    <property type="evidence" value="ECO:0007669"/>
    <property type="project" value="UniProtKB-KW"/>
</dbReference>
<keyword evidence="2" id="KW-0677">Repeat</keyword>
<dbReference type="InterPro" id="IPR025139">
    <property type="entry name" value="DUF4062"/>
</dbReference>
<dbReference type="Pfam" id="PF13424">
    <property type="entry name" value="TPR_12"/>
    <property type="match status" value="3"/>
</dbReference>
<keyword evidence="1" id="KW-0879">Wnt signaling pathway</keyword>
<name>A0A5C6AP21_9BACT</name>
<accession>A0A5C6AP21</accession>
<dbReference type="OrthoDB" id="291088at2"/>
<dbReference type="GO" id="GO:0080008">
    <property type="term" value="C:Cul4-RING E3 ubiquitin ligase complex"/>
    <property type="evidence" value="ECO:0007669"/>
    <property type="project" value="TreeGrafter"/>
</dbReference>
<protein>
    <recommendedName>
        <fullName evidence="3">Nephrocystin-3</fullName>
    </recommendedName>
</protein>
<feature type="repeat" description="TPR" evidence="4">
    <location>
        <begin position="846"/>
        <end position="879"/>
    </location>
</feature>
<sequence>MSDPSNSSRKIRLFVSSTFRDMQAEREHLTKVIFPQLQRLCESRRLEWSVIDLRWGITEEQSQRGEVLSVCLEEIDRCRPFFIGILGQRYGWRPEPIVSELINDHPWLSQCVGRSVTEMEIIHGALREETQARAQFYFRDSHYAEQFDATERDLCAAEDAEAEHALAELKERIRESRHTVREGFRTPQELGQMVLTDITSLIDELYSAEETPSPLELARMRQQEFAIDRTTAYVPGKIANEWLQRVSSGEIARLAVVADGGMGKSALLANWKERLQQQEPNRYVLYYADSSTTLNADESKTLGRSDHGVALAAHRQSPLEYLLEGLNEHFHFAENVPRDKASWPRVLQTWLAQAANRGGVVLLLDGVDRFSSRGLPTWLPREDMKNVSCVVACRPGEIADALEGENWKVFHLPSLEKADRRKLIDLYLSRYGKSLGDQRAQRVVDHEPASNPLFLRTLLDELRVFGVHELIDERLDYYLQAVDTSSLYELAITQWEEDYSIDRPGLVRDTLCLLAVSRHGLHETELRDVLGGEIGEEHEDYGRVQMLKCLSKISADSSLMTMAGTSALFSPLPQAQWSPLLMRAEHAISRRGGLLRLENDEIIKAIERMFLSDVAVEQAARLQLVNYFKFLAMGARRSEELPWQLLQAERWSELRESLAGLGMFTHMFAYEPEELKGYWEAIGGRYDMVQTYVDSLTGGEFMPVDDYTKLNAIVPLLQFIHHVMGRPDLASPILNILDEVPEDSGHFSPEALLHAWLEEARVHIAVADLDQAVPVLNKAWMLAEKCFPEKEGPSQETPAGLVFKADLVSEMARVLRLQGRHGEAIHRYEYALQLMKAGKGSVVKIAEALFHLGQATFSQGQRDAAENHLRESLELWEHIHGRVSRERALALHCLAQVLGSKQQFDEAERLHAEALAQMEEMVGPESPMLTHLLNGYAIHCRHRGDPERAKSMYRRALSIGHHSPREAAVCMTNLAITFAELDRFDEAHETLDRALEACQRCKPPDQDQQLTILQTKAEVLMQQNSHQDAVSLLKQLLPHGKSLGLQKELEILDCLVRVNRNDGNDAGMTEALLAQAEVRQRGNDLDGALSILKHAVDVCPKDEWDLRNTAMSNLAIVQIQSGDQQGGIACLNELEAQGRRGDCDQWAKTLRVLVYVYQSIRADDRVASLLLEQENACAAGQDVCLMVEALMSQTEVAHMMRDWERAKAISQRGIEWCRRHKLVGDLARFCGQQGVVLSESGDHEKALALHREAASLAEAADFVEVRIVALTNVAASLDDHFGRLNEARMIAQSADRLAEEFAPHMRESTQRCLRVIMRRIQENDPC</sequence>
<feature type="domain" description="DUF4062" evidence="5">
    <location>
        <begin position="12"/>
        <end position="100"/>
    </location>
</feature>
<reference evidence="7 8" key="1">
    <citation type="submission" date="2019-02" db="EMBL/GenBank/DDBJ databases">
        <title>Deep-cultivation of Planctomycetes and their phenomic and genomic characterization uncovers novel biology.</title>
        <authorList>
            <person name="Wiegand S."/>
            <person name="Jogler M."/>
            <person name="Boedeker C."/>
            <person name="Pinto D."/>
            <person name="Vollmers J."/>
            <person name="Rivas-Marin E."/>
            <person name="Kohn T."/>
            <person name="Peeters S.H."/>
            <person name="Heuer A."/>
            <person name="Rast P."/>
            <person name="Oberbeckmann S."/>
            <person name="Bunk B."/>
            <person name="Jeske O."/>
            <person name="Meyerdierks A."/>
            <person name="Storesund J.E."/>
            <person name="Kallscheuer N."/>
            <person name="Luecker S."/>
            <person name="Lage O.M."/>
            <person name="Pohl T."/>
            <person name="Merkel B.J."/>
            <person name="Hornburger P."/>
            <person name="Mueller R.-W."/>
            <person name="Bruemmer F."/>
            <person name="Labrenz M."/>
            <person name="Spormann A.M."/>
            <person name="Op Den Camp H."/>
            <person name="Overmann J."/>
            <person name="Amann R."/>
            <person name="Jetten M.S.M."/>
            <person name="Mascher T."/>
            <person name="Medema M.H."/>
            <person name="Devos D.P."/>
            <person name="Kaster A.-K."/>
            <person name="Ovreas L."/>
            <person name="Rohde M."/>
            <person name="Galperin M.Y."/>
            <person name="Jogler C."/>
        </authorList>
    </citation>
    <scope>NUCLEOTIDE SEQUENCE [LARGE SCALE GENOMIC DNA]</scope>
    <source>
        <strain evidence="7 8">Pla52n</strain>
    </source>
</reference>
<dbReference type="InterPro" id="IPR011990">
    <property type="entry name" value="TPR-like_helical_dom_sf"/>
</dbReference>
<dbReference type="PANTHER" id="PTHR19860:SF40">
    <property type="entry name" value="WD40 REPEAT-CONTAINING PROTEIN"/>
    <property type="match status" value="1"/>
</dbReference>
<evidence type="ECO:0000256" key="1">
    <source>
        <dbReference type="ARBA" id="ARBA00022687"/>
    </source>
</evidence>
<organism evidence="7 8">
    <name type="scientific">Stieleria varia</name>
    <dbReference type="NCBI Taxonomy" id="2528005"/>
    <lineage>
        <taxon>Bacteria</taxon>
        <taxon>Pseudomonadati</taxon>
        <taxon>Planctomycetota</taxon>
        <taxon>Planctomycetia</taxon>
        <taxon>Pirellulales</taxon>
        <taxon>Pirellulaceae</taxon>
        <taxon>Stieleria</taxon>
    </lineage>
</organism>
<evidence type="ECO:0000256" key="4">
    <source>
        <dbReference type="PROSITE-ProRule" id="PRU00339"/>
    </source>
</evidence>
<evidence type="ECO:0000313" key="7">
    <source>
        <dbReference type="EMBL" id="TWU00856.1"/>
    </source>
</evidence>
<dbReference type="SUPFAM" id="SSF48452">
    <property type="entry name" value="TPR-like"/>
    <property type="match status" value="4"/>
</dbReference>
<feature type="domain" description="Nephrocystin 3 helical" evidence="6">
    <location>
        <begin position="442"/>
        <end position="529"/>
    </location>
</feature>
<dbReference type="SUPFAM" id="SSF52540">
    <property type="entry name" value="P-loop containing nucleoside triphosphate hydrolases"/>
    <property type="match status" value="1"/>
</dbReference>
<evidence type="ECO:0000313" key="8">
    <source>
        <dbReference type="Proteomes" id="UP000320176"/>
    </source>
</evidence>
<dbReference type="RefSeq" id="WP_146521406.1">
    <property type="nucleotide sequence ID" value="NZ_CP151726.1"/>
</dbReference>
<dbReference type="InterPro" id="IPR019734">
    <property type="entry name" value="TPR_rpt"/>
</dbReference>
<evidence type="ECO:0000256" key="3">
    <source>
        <dbReference type="ARBA" id="ARBA00040387"/>
    </source>
</evidence>
<dbReference type="SMART" id="SM00028">
    <property type="entry name" value="TPR"/>
    <property type="match status" value="9"/>
</dbReference>
<comment type="caution">
    <text evidence="7">The sequence shown here is derived from an EMBL/GenBank/DDBJ whole genome shotgun (WGS) entry which is preliminary data.</text>
</comment>
<evidence type="ECO:0000259" key="6">
    <source>
        <dbReference type="Pfam" id="PF24884"/>
    </source>
</evidence>
<keyword evidence="8" id="KW-1185">Reference proteome</keyword>